<dbReference type="EMBL" id="JAPEUV010000041">
    <property type="protein sequence ID" value="KAJ4337161.1"/>
    <property type="molecule type" value="Genomic_DNA"/>
</dbReference>
<evidence type="ECO:0000313" key="1">
    <source>
        <dbReference type="EMBL" id="KAJ4337161.1"/>
    </source>
</evidence>
<protein>
    <submittedName>
        <fullName evidence="1">Uncharacterized protein</fullName>
    </submittedName>
</protein>
<accession>A0A9W8X0X9</accession>
<gene>
    <name evidence="1" type="ORF">N0V87_004832</name>
</gene>
<name>A0A9W8X0X9_9PLEO</name>
<reference evidence="1" key="1">
    <citation type="submission" date="2022-10" db="EMBL/GenBank/DDBJ databases">
        <title>Tapping the CABI collections for fungal endophytes: first genome assemblies for Collariella, Neodidymelliopsis, Ascochyta clinopodiicola, Didymella pomorum, Didymosphaeria variabile, Neocosmospora piperis and Neocucurbitaria cava.</title>
        <authorList>
            <person name="Hill R."/>
        </authorList>
    </citation>
    <scope>NUCLEOTIDE SEQUENCE</scope>
    <source>
        <strain evidence="1">IMI 360193</strain>
    </source>
</reference>
<dbReference type="AlphaFoldDB" id="A0A9W8X0X9"/>
<dbReference type="Proteomes" id="UP001140562">
    <property type="component" value="Unassembled WGS sequence"/>
</dbReference>
<proteinExistence type="predicted"/>
<organism evidence="1 2">
    <name type="scientific">Didymella glomerata</name>
    <dbReference type="NCBI Taxonomy" id="749621"/>
    <lineage>
        <taxon>Eukaryota</taxon>
        <taxon>Fungi</taxon>
        <taxon>Dikarya</taxon>
        <taxon>Ascomycota</taxon>
        <taxon>Pezizomycotina</taxon>
        <taxon>Dothideomycetes</taxon>
        <taxon>Pleosporomycetidae</taxon>
        <taxon>Pleosporales</taxon>
        <taxon>Pleosporineae</taxon>
        <taxon>Didymellaceae</taxon>
        <taxon>Didymella</taxon>
    </lineage>
</organism>
<comment type="caution">
    <text evidence="1">The sequence shown here is derived from an EMBL/GenBank/DDBJ whole genome shotgun (WGS) entry which is preliminary data.</text>
</comment>
<evidence type="ECO:0000313" key="2">
    <source>
        <dbReference type="Proteomes" id="UP001140562"/>
    </source>
</evidence>
<dbReference type="OrthoDB" id="3682830at2759"/>
<sequence>MNTQPLTPTSASMPLLIIPATVTQLGPQLSRLPDELLLQIFTILATSMFPPRSRFHTVINPVDFVILNHHYAINRIRNVSPAFKDFFMEAFYNNFTFAFKNKPILNFDTDYLTSFPAPVPALQFRHHLRSMRLEIPLETYYFTARILLDQPRTTHFGRSLRQIVTKQQLLTFCPSARFLQLLTAQDYGFCSLRFLHLHIRVDDSYMEVDERFLGVLQDARFVVKASRVELVVTDRLGFEKEWCQEVAKRIVVQQ</sequence>
<keyword evidence="2" id="KW-1185">Reference proteome</keyword>